<protein>
    <submittedName>
        <fullName evidence="1">Uncharacterized protein</fullName>
    </submittedName>
</protein>
<name>A0AAD4U0D9_OVIAM</name>
<reference evidence="1" key="1">
    <citation type="submission" date="2022-03" db="EMBL/GenBank/DDBJ databases">
        <title>Genomic analyses of argali, domestic sheep and their hybrids provide insights into chromosomal evolution, heterosis and genetic basis of agronomic traits.</title>
        <authorList>
            <person name="Li M."/>
        </authorList>
    </citation>
    <scope>NUCLEOTIDE SEQUENCE</scope>
    <source>
        <strain evidence="1">CAU-MHL-2022a</strain>
        <tissue evidence="1">Skin</tissue>
    </source>
</reference>
<comment type="caution">
    <text evidence="1">The sequence shown here is derived from an EMBL/GenBank/DDBJ whole genome shotgun (WGS) entry which is preliminary data.</text>
</comment>
<evidence type="ECO:0000313" key="2">
    <source>
        <dbReference type="Proteomes" id="UP001214576"/>
    </source>
</evidence>
<gene>
    <name evidence="1" type="ORF">MG293_013409</name>
</gene>
<organism evidence="1 2">
    <name type="scientific">Ovis ammon polii</name>
    <dbReference type="NCBI Taxonomy" id="230172"/>
    <lineage>
        <taxon>Eukaryota</taxon>
        <taxon>Metazoa</taxon>
        <taxon>Chordata</taxon>
        <taxon>Craniata</taxon>
        <taxon>Vertebrata</taxon>
        <taxon>Euteleostomi</taxon>
        <taxon>Mammalia</taxon>
        <taxon>Eutheria</taxon>
        <taxon>Laurasiatheria</taxon>
        <taxon>Artiodactyla</taxon>
        <taxon>Ruminantia</taxon>
        <taxon>Pecora</taxon>
        <taxon>Bovidae</taxon>
        <taxon>Caprinae</taxon>
        <taxon>Ovis</taxon>
    </lineage>
</organism>
<keyword evidence="2" id="KW-1185">Reference proteome</keyword>
<dbReference type="AlphaFoldDB" id="A0AAD4U0D9"/>
<accession>A0AAD4U0D9</accession>
<dbReference type="EMBL" id="JAKZEL010000016">
    <property type="protein sequence ID" value="KAI4536017.1"/>
    <property type="molecule type" value="Genomic_DNA"/>
</dbReference>
<proteinExistence type="predicted"/>
<sequence length="123" mass="13836">MLTRQTQLWGRFLLQHQEDLARRHNFGGALFNAGVNSVPLVPKVSSGFLLLRQDAAFLLQSLEVKFQELPGLTGFFSLIKHLLEGVLEPLDCHMTLAKFLSQLRTRDISEHPELLLGQQDDAG</sequence>
<evidence type="ECO:0000313" key="1">
    <source>
        <dbReference type="EMBL" id="KAI4536017.1"/>
    </source>
</evidence>
<dbReference type="Proteomes" id="UP001214576">
    <property type="component" value="Unassembled WGS sequence"/>
</dbReference>